<feature type="compositionally biased region" description="Polar residues" evidence="1">
    <location>
        <begin position="261"/>
        <end position="276"/>
    </location>
</feature>
<evidence type="ECO:0000313" key="3">
    <source>
        <dbReference type="Proteomes" id="UP000218334"/>
    </source>
</evidence>
<dbReference type="AlphaFoldDB" id="A0A2H3BTI2"/>
<protein>
    <recommendedName>
        <fullName evidence="4">F-box domain-containing protein</fullName>
    </recommendedName>
</protein>
<dbReference type="EMBL" id="KZ293434">
    <property type="protein sequence ID" value="PBK67907.1"/>
    <property type="molecule type" value="Genomic_DNA"/>
</dbReference>
<gene>
    <name evidence="2" type="ORF">ARMSODRAFT_1004989</name>
</gene>
<evidence type="ECO:0008006" key="4">
    <source>
        <dbReference type="Google" id="ProtNLM"/>
    </source>
</evidence>
<proteinExistence type="predicted"/>
<reference evidence="3" key="1">
    <citation type="journal article" date="2017" name="Nat. Ecol. Evol.">
        <title>Genome expansion and lineage-specific genetic innovations in the forest pathogenic fungi Armillaria.</title>
        <authorList>
            <person name="Sipos G."/>
            <person name="Prasanna A.N."/>
            <person name="Walter M.C."/>
            <person name="O'Connor E."/>
            <person name="Balint B."/>
            <person name="Krizsan K."/>
            <person name="Kiss B."/>
            <person name="Hess J."/>
            <person name="Varga T."/>
            <person name="Slot J."/>
            <person name="Riley R."/>
            <person name="Boka B."/>
            <person name="Rigling D."/>
            <person name="Barry K."/>
            <person name="Lee J."/>
            <person name="Mihaltcheva S."/>
            <person name="LaButti K."/>
            <person name="Lipzen A."/>
            <person name="Waldron R."/>
            <person name="Moloney N.M."/>
            <person name="Sperisen C."/>
            <person name="Kredics L."/>
            <person name="Vagvoelgyi C."/>
            <person name="Patrignani A."/>
            <person name="Fitzpatrick D."/>
            <person name="Nagy I."/>
            <person name="Doyle S."/>
            <person name="Anderson J.B."/>
            <person name="Grigoriev I.V."/>
            <person name="Gueldener U."/>
            <person name="Muensterkoetter M."/>
            <person name="Nagy L.G."/>
        </authorList>
    </citation>
    <scope>NUCLEOTIDE SEQUENCE [LARGE SCALE GENOMIC DNA]</scope>
    <source>
        <strain evidence="3">28-4</strain>
    </source>
</reference>
<accession>A0A2H3BTI2</accession>
<organism evidence="2 3">
    <name type="scientific">Armillaria solidipes</name>
    <dbReference type="NCBI Taxonomy" id="1076256"/>
    <lineage>
        <taxon>Eukaryota</taxon>
        <taxon>Fungi</taxon>
        <taxon>Dikarya</taxon>
        <taxon>Basidiomycota</taxon>
        <taxon>Agaricomycotina</taxon>
        <taxon>Agaricomycetes</taxon>
        <taxon>Agaricomycetidae</taxon>
        <taxon>Agaricales</taxon>
        <taxon>Marasmiineae</taxon>
        <taxon>Physalacriaceae</taxon>
        <taxon>Armillaria</taxon>
    </lineage>
</organism>
<name>A0A2H3BTI2_9AGAR</name>
<evidence type="ECO:0000313" key="2">
    <source>
        <dbReference type="EMBL" id="PBK67907.1"/>
    </source>
</evidence>
<sequence length="276" mass="30728">MALSLWPLWARRSASLGNLLRTNLPPSEQEANLRKTELSDVCDALEELDQKIEQAQTGASLLLKTVLSPVRRLAPEILMEIFRWATKGFPEGAFDITDLTCGPWVISHVSSLWREVVLSCSELWSCFYIERPDPNSPALGSAPKILNTALMRSGKHDLCVDYDYGFFFLRSSNARTPLGEFNTRYQQSSKHRQPGIYHLAGGIHRACQAQEFGFAPHIGVPSSGPPRPSPGRKIKRFVSPSLAVIDTVIWKTGPHCETQEDASGSHSEWIQRGSLT</sequence>
<dbReference type="STRING" id="1076256.A0A2H3BTI2"/>
<dbReference type="Proteomes" id="UP000218334">
    <property type="component" value="Unassembled WGS sequence"/>
</dbReference>
<keyword evidence="3" id="KW-1185">Reference proteome</keyword>
<evidence type="ECO:0000256" key="1">
    <source>
        <dbReference type="SAM" id="MobiDB-lite"/>
    </source>
</evidence>
<feature type="region of interest" description="Disordered" evidence="1">
    <location>
        <begin position="256"/>
        <end position="276"/>
    </location>
</feature>